<name>A0A1M5EIZ1_9FLAO</name>
<dbReference type="AlphaFoldDB" id="A0A1M5EIZ1"/>
<proteinExistence type="predicted"/>
<organism evidence="3 5">
    <name type="scientific">Chryseobacterium vrystaatense</name>
    <dbReference type="NCBI Taxonomy" id="307480"/>
    <lineage>
        <taxon>Bacteria</taxon>
        <taxon>Pseudomonadati</taxon>
        <taxon>Bacteroidota</taxon>
        <taxon>Flavobacteriia</taxon>
        <taxon>Flavobacteriales</taxon>
        <taxon>Weeksellaceae</taxon>
        <taxon>Chryseobacterium group</taxon>
        <taxon>Chryseobacterium</taxon>
    </lineage>
</organism>
<evidence type="ECO:0000313" key="4">
    <source>
        <dbReference type="Proteomes" id="UP000028719"/>
    </source>
</evidence>
<reference evidence="2 4" key="1">
    <citation type="submission" date="2014-07" db="EMBL/GenBank/DDBJ databases">
        <title>Genome of Chryseobacterium vrystaatense LMG 22846.</title>
        <authorList>
            <person name="Pipes S.E."/>
            <person name="Stropko S.J."/>
            <person name="Newman J.D."/>
        </authorList>
    </citation>
    <scope>NUCLEOTIDE SEQUENCE [LARGE SCALE GENOMIC DNA]</scope>
    <source>
        <strain evidence="2 4">LMG 22846</strain>
    </source>
</reference>
<evidence type="ECO:0000256" key="1">
    <source>
        <dbReference type="SAM" id="SignalP"/>
    </source>
</evidence>
<reference evidence="3" key="3">
    <citation type="submission" date="2016-11" db="EMBL/GenBank/DDBJ databases">
        <authorList>
            <person name="Jaros S."/>
            <person name="Januszkiewicz K."/>
            <person name="Wedrychowicz H."/>
        </authorList>
    </citation>
    <scope>NUCLEOTIDE SEQUENCE [LARGE SCALE GENOMIC DNA]</scope>
    <source>
        <strain evidence="3">YR203</strain>
    </source>
</reference>
<evidence type="ECO:0000313" key="2">
    <source>
        <dbReference type="EMBL" id="KFF25849.1"/>
    </source>
</evidence>
<feature type="signal peptide" evidence="1">
    <location>
        <begin position="1"/>
        <end position="21"/>
    </location>
</feature>
<dbReference type="Proteomes" id="UP000184108">
    <property type="component" value="Unassembled WGS sequence"/>
</dbReference>
<evidence type="ECO:0000313" key="3">
    <source>
        <dbReference type="EMBL" id="SHF79209.1"/>
    </source>
</evidence>
<dbReference type="EMBL" id="JPRI01000004">
    <property type="protein sequence ID" value="KFF25849.1"/>
    <property type="molecule type" value="Genomic_DNA"/>
</dbReference>
<evidence type="ECO:0000313" key="5">
    <source>
        <dbReference type="Proteomes" id="UP000184108"/>
    </source>
</evidence>
<dbReference type="RefSeq" id="WP_034744841.1">
    <property type="nucleotide sequence ID" value="NZ_FQVE01000003.1"/>
</dbReference>
<reference evidence="5" key="2">
    <citation type="submission" date="2016-11" db="EMBL/GenBank/DDBJ databases">
        <authorList>
            <person name="Varghese N."/>
            <person name="Submissions S."/>
        </authorList>
    </citation>
    <scope>NUCLEOTIDE SEQUENCE [LARGE SCALE GENOMIC DNA]</scope>
    <source>
        <strain evidence="5">YR203</strain>
    </source>
</reference>
<dbReference type="Proteomes" id="UP000028719">
    <property type="component" value="Unassembled WGS sequence"/>
</dbReference>
<keyword evidence="1" id="KW-0732">Signal</keyword>
<feature type="chain" id="PRO_5009909841" evidence="1">
    <location>
        <begin position="22"/>
        <end position="120"/>
    </location>
</feature>
<gene>
    <name evidence="2" type="ORF">IW16_13335</name>
    <name evidence="3" type="ORF">SAMN02787073_2935</name>
</gene>
<dbReference type="OrthoDB" id="894042at2"/>
<keyword evidence="4" id="KW-1185">Reference proteome</keyword>
<protein>
    <submittedName>
        <fullName evidence="3">Uncharacterized protein</fullName>
    </submittedName>
</protein>
<dbReference type="EMBL" id="FQVE01000003">
    <property type="protein sequence ID" value="SHF79209.1"/>
    <property type="molecule type" value="Genomic_DNA"/>
</dbReference>
<sequence>MLKWLSIVCSMMYVLATTNMAEVLKVPLFVEHLMEYEGNFAEFVMEHYDNHKEDSDWDTDQKLPFINPPIVLTVNAQLPELIFHIEKPKEITIPQKNSTYQEKNFPSLCLSRIFQPPRLS</sequence>
<accession>A0A1M5EIZ1</accession>